<dbReference type="GO" id="GO:0044205">
    <property type="term" value="P:'de novo' UMP biosynthetic process"/>
    <property type="evidence" value="ECO:0007669"/>
    <property type="project" value="UniProtKB-UniRule"/>
</dbReference>
<gene>
    <name evidence="6" type="primary">pyrE</name>
    <name evidence="8" type="ORF">AXE80_02700</name>
</gene>
<dbReference type="InterPro" id="IPR029057">
    <property type="entry name" value="PRTase-like"/>
</dbReference>
<dbReference type="STRING" id="1790137.AXE80_02700"/>
<comment type="cofactor">
    <cofactor evidence="6">
        <name>Mg(2+)</name>
        <dbReference type="ChEBI" id="CHEBI:18420"/>
    </cofactor>
</comment>
<evidence type="ECO:0000256" key="5">
    <source>
        <dbReference type="ARBA" id="ARBA00022975"/>
    </source>
</evidence>
<evidence type="ECO:0000256" key="2">
    <source>
        <dbReference type="ARBA" id="ARBA00011971"/>
    </source>
</evidence>
<keyword evidence="9" id="KW-1185">Reference proteome</keyword>
<dbReference type="UniPathway" id="UPA00070">
    <property type="reaction ID" value="UER00119"/>
</dbReference>
<comment type="subunit">
    <text evidence="6">Homodimer.</text>
</comment>
<dbReference type="PANTHER" id="PTHR19278">
    <property type="entry name" value="OROTATE PHOSPHORIBOSYLTRANSFERASE"/>
    <property type="match status" value="1"/>
</dbReference>
<dbReference type="Proteomes" id="UP000092967">
    <property type="component" value="Chromosome"/>
</dbReference>
<feature type="binding site" evidence="6">
    <location>
        <position position="106"/>
    </location>
    <ligand>
        <name>5-phospho-alpha-D-ribose 1-diphosphate</name>
        <dbReference type="ChEBI" id="CHEBI:58017"/>
        <note>ligand shared between dimeric partners</note>
    </ligand>
</feature>
<dbReference type="CDD" id="cd06223">
    <property type="entry name" value="PRTases_typeI"/>
    <property type="match status" value="1"/>
</dbReference>
<protein>
    <recommendedName>
        <fullName evidence="2 6">Orotate phosphoribosyltransferase</fullName>
        <shortName evidence="6">OPRT</shortName>
        <shortName evidence="6">OPRTase</shortName>
        <ecNumber evidence="2 6">2.4.2.10</ecNumber>
    </recommendedName>
</protein>
<evidence type="ECO:0000256" key="4">
    <source>
        <dbReference type="ARBA" id="ARBA00022679"/>
    </source>
</evidence>
<dbReference type="AlphaFoldDB" id="A0A1B1Y3C6"/>
<dbReference type="NCBIfam" id="TIGR00336">
    <property type="entry name" value="pyrE"/>
    <property type="match status" value="1"/>
</dbReference>
<dbReference type="EMBL" id="CP014224">
    <property type="protein sequence ID" value="ANW95260.1"/>
    <property type="molecule type" value="Genomic_DNA"/>
</dbReference>
<feature type="binding site" evidence="6">
    <location>
        <position position="130"/>
    </location>
    <ligand>
        <name>orotate</name>
        <dbReference type="ChEBI" id="CHEBI:30839"/>
    </ligand>
</feature>
<organism evidence="8 9">
    <name type="scientific">Wenyingzhuangia fucanilytica</name>
    <dbReference type="NCBI Taxonomy" id="1790137"/>
    <lineage>
        <taxon>Bacteria</taxon>
        <taxon>Pseudomonadati</taxon>
        <taxon>Bacteroidota</taxon>
        <taxon>Flavobacteriia</taxon>
        <taxon>Flavobacteriales</taxon>
        <taxon>Flavobacteriaceae</taxon>
        <taxon>Wenyingzhuangia</taxon>
    </lineage>
</organism>
<dbReference type="InterPro" id="IPR004467">
    <property type="entry name" value="Or_phspho_trans_dom"/>
</dbReference>
<evidence type="ECO:0000259" key="7">
    <source>
        <dbReference type="Pfam" id="PF00156"/>
    </source>
</evidence>
<evidence type="ECO:0000256" key="6">
    <source>
        <dbReference type="HAMAP-Rule" id="MF_01208"/>
    </source>
</evidence>
<evidence type="ECO:0000256" key="3">
    <source>
        <dbReference type="ARBA" id="ARBA00022676"/>
    </source>
</evidence>
<dbReference type="OrthoDB" id="9802134at2"/>
<evidence type="ECO:0000313" key="8">
    <source>
        <dbReference type="EMBL" id="ANW95260.1"/>
    </source>
</evidence>
<dbReference type="HAMAP" id="MF_01208">
    <property type="entry name" value="PyrE"/>
    <property type="match status" value="1"/>
</dbReference>
<dbReference type="EC" id="2.4.2.10" evidence="2 6"/>
<reference evidence="8 9" key="1">
    <citation type="submission" date="2016-02" db="EMBL/GenBank/DDBJ databases">
        <authorList>
            <person name="Wen L."/>
            <person name="He K."/>
            <person name="Yang H."/>
        </authorList>
    </citation>
    <scope>NUCLEOTIDE SEQUENCE [LARGE SCALE GENOMIC DNA]</scope>
    <source>
        <strain evidence="8 9">CZ1127</strain>
    </source>
</reference>
<feature type="binding site" description="in other chain" evidence="6">
    <location>
        <begin position="126"/>
        <end position="134"/>
    </location>
    <ligand>
        <name>5-phospho-alpha-D-ribose 1-diphosphate</name>
        <dbReference type="ChEBI" id="CHEBI:58017"/>
        <note>ligand shared between dimeric partners</note>
    </ligand>
</feature>
<keyword evidence="6" id="KW-0460">Magnesium</keyword>
<dbReference type="SUPFAM" id="SSF53271">
    <property type="entry name" value="PRTase-like"/>
    <property type="match status" value="1"/>
</dbReference>
<feature type="binding site" evidence="6">
    <location>
        <position position="104"/>
    </location>
    <ligand>
        <name>5-phospho-alpha-D-ribose 1-diphosphate</name>
        <dbReference type="ChEBI" id="CHEBI:58017"/>
        <note>ligand shared between dimeric partners</note>
    </ligand>
</feature>
<dbReference type="Gene3D" id="3.40.50.2020">
    <property type="match status" value="1"/>
</dbReference>
<keyword evidence="3 6" id="KW-0328">Glycosyltransferase</keyword>
<comment type="function">
    <text evidence="6">Catalyzes the transfer of a ribosyl phosphate group from 5-phosphoribose 1-diphosphate to orotate, leading to the formation of orotidine monophosphate (OMP).</text>
</comment>
<evidence type="ECO:0000313" key="9">
    <source>
        <dbReference type="Proteomes" id="UP000092967"/>
    </source>
</evidence>
<feature type="binding site" evidence="6">
    <location>
        <position position="100"/>
    </location>
    <ligand>
        <name>5-phospho-alpha-D-ribose 1-diphosphate</name>
        <dbReference type="ChEBI" id="CHEBI:58017"/>
        <note>ligand shared between dimeric partners</note>
    </ligand>
</feature>
<keyword evidence="5 6" id="KW-0665">Pyrimidine biosynthesis</keyword>
<dbReference type="RefSeq" id="WP_068824365.1">
    <property type="nucleotide sequence ID" value="NZ_CP014224.1"/>
</dbReference>
<name>A0A1B1Y3C6_9FLAO</name>
<sequence length="216" mass="23962">MIFNKDTANNTAEQLLKIKAIKLQPSNPFTWASGWKSPIYCDNRITLSYPMIRNFLKTNMAKAIEEQYGKPDVIAGVATGAIAIGVLVAQELGIPFVYVRPEPKKHGRMNQIEGYLEKGSNVVVVEDLISTGKSSLLAVEALKEAGVNIKGMMAIFTYGFPIADKNFEAANVSLTTLSNYQVLIEQAVKNNYITANELAMIQTWRKAPDKWTNEED</sequence>
<comment type="caution">
    <text evidence="6">Lacks conserved residue(s) required for the propagation of feature annotation.</text>
</comment>
<dbReference type="GO" id="GO:0019856">
    <property type="term" value="P:pyrimidine nucleobase biosynthetic process"/>
    <property type="evidence" value="ECO:0007669"/>
    <property type="project" value="TreeGrafter"/>
</dbReference>
<dbReference type="InterPro" id="IPR000836">
    <property type="entry name" value="PRTase_dom"/>
</dbReference>
<comment type="similarity">
    <text evidence="6">Belongs to the purine/pyrimidine phosphoribosyltransferase family. PyrE subfamily.</text>
</comment>
<dbReference type="Pfam" id="PF00156">
    <property type="entry name" value="Pribosyltran"/>
    <property type="match status" value="1"/>
</dbReference>
<feature type="domain" description="Phosphoribosyltransferase" evidence="7">
    <location>
        <begin position="58"/>
        <end position="148"/>
    </location>
</feature>
<dbReference type="GO" id="GO:0000287">
    <property type="term" value="F:magnesium ion binding"/>
    <property type="evidence" value="ECO:0007669"/>
    <property type="project" value="UniProtKB-UniRule"/>
</dbReference>
<evidence type="ECO:0000256" key="1">
    <source>
        <dbReference type="ARBA" id="ARBA00004889"/>
    </source>
</evidence>
<dbReference type="PANTHER" id="PTHR19278:SF9">
    <property type="entry name" value="URIDINE 5'-MONOPHOSPHATE SYNTHASE"/>
    <property type="match status" value="1"/>
</dbReference>
<comment type="pathway">
    <text evidence="1 6">Pyrimidine metabolism; UMP biosynthesis via de novo pathway; UMP from orotate: step 1/2.</text>
</comment>
<dbReference type="InterPro" id="IPR023031">
    <property type="entry name" value="OPRT"/>
</dbReference>
<accession>A0A1B1Y3C6</accession>
<proteinExistence type="inferred from homology"/>
<keyword evidence="4 6" id="KW-0808">Transferase</keyword>
<dbReference type="KEGG" id="wfu:AXE80_02700"/>
<dbReference type="GO" id="GO:0004588">
    <property type="term" value="F:orotate phosphoribosyltransferase activity"/>
    <property type="evidence" value="ECO:0007669"/>
    <property type="project" value="UniProtKB-UniRule"/>
</dbReference>
<comment type="catalytic activity">
    <reaction evidence="6">
        <text>orotidine 5'-phosphate + diphosphate = orotate + 5-phospho-alpha-D-ribose 1-diphosphate</text>
        <dbReference type="Rhea" id="RHEA:10380"/>
        <dbReference type="ChEBI" id="CHEBI:30839"/>
        <dbReference type="ChEBI" id="CHEBI:33019"/>
        <dbReference type="ChEBI" id="CHEBI:57538"/>
        <dbReference type="ChEBI" id="CHEBI:58017"/>
        <dbReference type="EC" id="2.4.2.10"/>
    </reaction>
</comment>